<reference evidence="2" key="2">
    <citation type="journal article" date="2015" name="Data Brief">
        <title>Shoot transcriptome of the giant reed, Arundo donax.</title>
        <authorList>
            <person name="Barrero R.A."/>
            <person name="Guerrero F.D."/>
            <person name="Moolhuijzen P."/>
            <person name="Goolsby J.A."/>
            <person name="Tidwell J."/>
            <person name="Bellgard S.E."/>
            <person name="Bellgard M.I."/>
        </authorList>
    </citation>
    <scope>NUCLEOTIDE SEQUENCE</scope>
    <source>
        <tissue evidence="2">Shoot tissue taken approximately 20 cm above the soil surface</tissue>
    </source>
</reference>
<keyword evidence="1" id="KW-0472">Membrane</keyword>
<keyword evidence="1" id="KW-1133">Transmembrane helix</keyword>
<reference evidence="2" key="1">
    <citation type="submission" date="2014-09" db="EMBL/GenBank/DDBJ databases">
        <authorList>
            <person name="Magalhaes I.L.F."/>
            <person name="Oliveira U."/>
            <person name="Santos F.R."/>
            <person name="Vidigal T.H.D.A."/>
            <person name="Brescovit A.D."/>
            <person name="Santos A.J."/>
        </authorList>
    </citation>
    <scope>NUCLEOTIDE SEQUENCE</scope>
    <source>
        <tissue evidence="2">Shoot tissue taken approximately 20 cm above the soil surface</tissue>
    </source>
</reference>
<dbReference type="AlphaFoldDB" id="A0A0A9CLA7"/>
<organism evidence="2">
    <name type="scientific">Arundo donax</name>
    <name type="common">Giant reed</name>
    <name type="synonym">Donax arundinaceus</name>
    <dbReference type="NCBI Taxonomy" id="35708"/>
    <lineage>
        <taxon>Eukaryota</taxon>
        <taxon>Viridiplantae</taxon>
        <taxon>Streptophyta</taxon>
        <taxon>Embryophyta</taxon>
        <taxon>Tracheophyta</taxon>
        <taxon>Spermatophyta</taxon>
        <taxon>Magnoliopsida</taxon>
        <taxon>Liliopsida</taxon>
        <taxon>Poales</taxon>
        <taxon>Poaceae</taxon>
        <taxon>PACMAD clade</taxon>
        <taxon>Arundinoideae</taxon>
        <taxon>Arundineae</taxon>
        <taxon>Arundo</taxon>
    </lineage>
</organism>
<proteinExistence type="predicted"/>
<name>A0A0A9CLA7_ARUDO</name>
<evidence type="ECO:0000256" key="1">
    <source>
        <dbReference type="SAM" id="Phobius"/>
    </source>
</evidence>
<dbReference type="EMBL" id="GBRH01221519">
    <property type="protein sequence ID" value="JAD76376.1"/>
    <property type="molecule type" value="Transcribed_RNA"/>
</dbReference>
<evidence type="ECO:0000313" key="2">
    <source>
        <dbReference type="EMBL" id="JAD76376.1"/>
    </source>
</evidence>
<keyword evidence="1" id="KW-0812">Transmembrane</keyword>
<sequence>MSCSLVQQSEAQNCSFPSLSIPHGSSLFSSAFINLLSPILGCATKEESFSLFLLISFLVSMLGAISWQSGGNDWDSR</sequence>
<protein>
    <submittedName>
        <fullName evidence="2">Uncharacterized protein</fullName>
    </submittedName>
</protein>
<accession>A0A0A9CLA7</accession>
<feature type="transmembrane region" description="Helical" evidence="1">
    <location>
        <begin position="49"/>
        <end position="67"/>
    </location>
</feature>
<feature type="transmembrane region" description="Helical" evidence="1">
    <location>
        <begin position="25"/>
        <end position="42"/>
    </location>
</feature>